<organism evidence="2 3">
    <name type="scientific">Ancylostoma ceylanicum</name>
    <dbReference type="NCBI Taxonomy" id="53326"/>
    <lineage>
        <taxon>Eukaryota</taxon>
        <taxon>Metazoa</taxon>
        <taxon>Ecdysozoa</taxon>
        <taxon>Nematoda</taxon>
        <taxon>Chromadorea</taxon>
        <taxon>Rhabditida</taxon>
        <taxon>Rhabditina</taxon>
        <taxon>Rhabditomorpha</taxon>
        <taxon>Strongyloidea</taxon>
        <taxon>Ancylostomatidae</taxon>
        <taxon>Ancylostomatinae</taxon>
        <taxon>Ancylostoma</taxon>
    </lineage>
</organism>
<gene>
    <name evidence="2" type="primary">Acey_s0116.g627</name>
    <name evidence="2" type="ORF">Y032_0116g627</name>
</gene>
<feature type="region of interest" description="Disordered" evidence="1">
    <location>
        <begin position="1"/>
        <end position="37"/>
    </location>
</feature>
<evidence type="ECO:0000313" key="3">
    <source>
        <dbReference type="Proteomes" id="UP000024635"/>
    </source>
</evidence>
<reference evidence="3" key="1">
    <citation type="journal article" date="2015" name="Nat. Genet.">
        <title>The genome and transcriptome of the zoonotic hookworm Ancylostoma ceylanicum identify infection-specific gene families.</title>
        <authorList>
            <person name="Schwarz E.M."/>
            <person name="Hu Y."/>
            <person name="Antoshechkin I."/>
            <person name="Miller M.M."/>
            <person name="Sternberg P.W."/>
            <person name="Aroian R.V."/>
        </authorList>
    </citation>
    <scope>NUCLEOTIDE SEQUENCE</scope>
    <source>
        <strain evidence="3">HY135</strain>
    </source>
</reference>
<evidence type="ECO:0000256" key="1">
    <source>
        <dbReference type="SAM" id="MobiDB-lite"/>
    </source>
</evidence>
<keyword evidence="3" id="KW-1185">Reference proteome</keyword>
<protein>
    <submittedName>
        <fullName evidence="2">Uncharacterized protein</fullName>
    </submittedName>
</protein>
<dbReference type="EMBL" id="JARK01001452">
    <property type="protein sequence ID" value="EYC00429.1"/>
    <property type="molecule type" value="Genomic_DNA"/>
</dbReference>
<name>A0A016TBR8_9BILA</name>
<evidence type="ECO:0000313" key="2">
    <source>
        <dbReference type="EMBL" id="EYC00429.1"/>
    </source>
</evidence>
<sequence length="104" mass="12277">MSFKLLRPREQSSLQSTLTLPHRGGRSPFQHAVGSRGPCARKKNRLRLYTMSVRWPPKPTGGFGDSMFRGCGWNMDRLVCWCRFFKILRTRKQKHIYVCLYDRE</sequence>
<proteinExistence type="predicted"/>
<accession>A0A016TBR8</accession>
<dbReference type="Proteomes" id="UP000024635">
    <property type="component" value="Unassembled WGS sequence"/>
</dbReference>
<comment type="caution">
    <text evidence="2">The sequence shown here is derived from an EMBL/GenBank/DDBJ whole genome shotgun (WGS) entry which is preliminary data.</text>
</comment>
<dbReference type="AlphaFoldDB" id="A0A016TBR8"/>